<reference evidence="2" key="1">
    <citation type="submission" date="2021-01" db="EMBL/GenBank/DDBJ databases">
        <authorList>
            <person name="Corre E."/>
            <person name="Pelletier E."/>
            <person name="Niang G."/>
            <person name="Scheremetjew M."/>
            <person name="Finn R."/>
            <person name="Kale V."/>
            <person name="Holt S."/>
            <person name="Cochrane G."/>
            <person name="Meng A."/>
            <person name="Brown T."/>
            <person name="Cohen L."/>
        </authorList>
    </citation>
    <scope>NUCLEOTIDE SEQUENCE</scope>
    <source>
        <strain evidence="2">CCMP622</strain>
    </source>
</reference>
<gene>
    <name evidence="2" type="ORF">LSP00402_LOCUS7169</name>
</gene>
<protein>
    <submittedName>
        <fullName evidence="2">Uncharacterized protein</fullName>
    </submittedName>
</protein>
<accession>A0A7S2TNT8</accession>
<dbReference type="AlphaFoldDB" id="A0A7S2TNT8"/>
<evidence type="ECO:0000313" key="2">
    <source>
        <dbReference type="EMBL" id="CAD9758399.1"/>
    </source>
</evidence>
<dbReference type="EMBL" id="HBHP01011535">
    <property type="protein sequence ID" value="CAD9758399.1"/>
    <property type="molecule type" value="Transcribed_RNA"/>
</dbReference>
<sequence length="125" mass="14023">MSNNKSERAEALWVREEVEDSLGFAFDDHGKSSVLAPWPMRPEDMEKTGSIGGYESDVPTPEHSSSNIPEENDSTCAPERRADAVEGKMDREVSECSQSSFDWHSGELRHQVERARARVRARVCA</sequence>
<proteinExistence type="predicted"/>
<evidence type="ECO:0000256" key="1">
    <source>
        <dbReference type="SAM" id="MobiDB-lite"/>
    </source>
</evidence>
<feature type="compositionally biased region" description="Basic and acidic residues" evidence="1">
    <location>
        <begin position="78"/>
        <end position="93"/>
    </location>
</feature>
<feature type="region of interest" description="Disordered" evidence="1">
    <location>
        <begin position="29"/>
        <end position="93"/>
    </location>
</feature>
<name>A0A7S2TNT8_9EUKA</name>
<organism evidence="2">
    <name type="scientific">Lotharella oceanica</name>
    <dbReference type="NCBI Taxonomy" id="641309"/>
    <lineage>
        <taxon>Eukaryota</taxon>
        <taxon>Sar</taxon>
        <taxon>Rhizaria</taxon>
        <taxon>Cercozoa</taxon>
        <taxon>Chlorarachniophyceae</taxon>
        <taxon>Lotharella</taxon>
    </lineage>
</organism>